<keyword evidence="2" id="KW-0677">Repeat</keyword>
<organism evidence="3 4">
    <name type="scientific">Sinanodonta woodiana</name>
    <name type="common">Chinese pond mussel</name>
    <name type="synonym">Anodonta woodiana</name>
    <dbReference type="NCBI Taxonomy" id="1069815"/>
    <lineage>
        <taxon>Eukaryota</taxon>
        <taxon>Metazoa</taxon>
        <taxon>Spiralia</taxon>
        <taxon>Lophotrochozoa</taxon>
        <taxon>Mollusca</taxon>
        <taxon>Bivalvia</taxon>
        <taxon>Autobranchia</taxon>
        <taxon>Heteroconchia</taxon>
        <taxon>Palaeoheterodonta</taxon>
        <taxon>Unionida</taxon>
        <taxon>Unionoidea</taxon>
        <taxon>Unionidae</taxon>
        <taxon>Unioninae</taxon>
        <taxon>Sinanodonta</taxon>
    </lineage>
</organism>
<sequence>MGENIITSHTLDRNVFDGLQINTLRLNNAHLDTINETAFAGLENILYTLDLQDNHFTVLPPALVSLNNLRYLDVSLNPILAFADNTMRLIGDSVVGFTFGHSSLTNWPISLKHLQQLQELDVKGGTFNILPYSVFHGFEITLRKLTMKHLKILSVPLGLATLTKISHLQIDHCSPFGNEALIEEPFQAIGDTLEVLSLRNDSLTEFPKITKYLYHLKSLTLDGNKLEFISDEAIQIMHQTNVEILSLSDCHLTRVPGAIGNINLIILDLSNNHIRSIERTDIHDMNSLTNLSLSGNPLVYISQDSLTNVYNLQNVYLAFTNITVISHAISNLPGLKLLDLSNNKIDCNCDLVWVKKYLIALGQPITIVGNCETINIDIQSYLNIMIPDCPEFIRPFGI</sequence>
<dbReference type="Pfam" id="PF13855">
    <property type="entry name" value="LRR_8"/>
    <property type="match status" value="2"/>
</dbReference>
<dbReference type="InterPro" id="IPR001611">
    <property type="entry name" value="Leu-rich_rpt"/>
</dbReference>
<accession>A0ABD3UHP9</accession>
<dbReference type="PANTHER" id="PTHR24366:SF96">
    <property type="entry name" value="LEUCINE RICH REPEAT CONTAINING 53"/>
    <property type="match status" value="1"/>
</dbReference>
<protein>
    <submittedName>
        <fullName evidence="3">Uncharacterized protein</fullName>
    </submittedName>
</protein>
<keyword evidence="1" id="KW-0433">Leucine-rich repeat</keyword>
<evidence type="ECO:0000256" key="2">
    <source>
        <dbReference type="ARBA" id="ARBA00022737"/>
    </source>
</evidence>
<dbReference type="InterPro" id="IPR032675">
    <property type="entry name" value="LRR_dom_sf"/>
</dbReference>
<dbReference type="PANTHER" id="PTHR24366">
    <property type="entry name" value="IG(IMMUNOGLOBULIN) AND LRR(LEUCINE RICH REPEAT) DOMAINS"/>
    <property type="match status" value="1"/>
</dbReference>
<dbReference type="SMART" id="SM00369">
    <property type="entry name" value="LRR_TYP"/>
    <property type="match status" value="6"/>
</dbReference>
<comment type="caution">
    <text evidence="3">The sequence shown here is derived from an EMBL/GenBank/DDBJ whole genome shotgun (WGS) entry which is preliminary data.</text>
</comment>
<dbReference type="AlphaFoldDB" id="A0ABD3UHP9"/>
<keyword evidence="4" id="KW-1185">Reference proteome</keyword>
<proteinExistence type="predicted"/>
<dbReference type="Gene3D" id="3.80.10.10">
    <property type="entry name" value="Ribonuclease Inhibitor"/>
    <property type="match status" value="3"/>
</dbReference>
<evidence type="ECO:0000256" key="1">
    <source>
        <dbReference type="ARBA" id="ARBA00022614"/>
    </source>
</evidence>
<gene>
    <name evidence="3" type="ORF">ACJMK2_019339</name>
</gene>
<dbReference type="EMBL" id="JBJQND010000016">
    <property type="protein sequence ID" value="KAL3848486.1"/>
    <property type="molecule type" value="Genomic_DNA"/>
</dbReference>
<dbReference type="PROSITE" id="PS51450">
    <property type="entry name" value="LRR"/>
    <property type="match status" value="1"/>
</dbReference>
<dbReference type="InterPro" id="IPR003591">
    <property type="entry name" value="Leu-rich_rpt_typical-subtyp"/>
</dbReference>
<reference evidence="3 4" key="1">
    <citation type="submission" date="2024-11" db="EMBL/GenBank/DDBJ databases">
        <title>Chromosome-level genome assembly of the freshwater bivalve Anodonta woodiana.</title>
        <authorList>
            <person name="Chen X."/>
        </authorList>
    </citation>
    <scope>NUCLEOTIDE SEQUENCE [LARGE SCALE GENOMIC DNA]</scope>
    <source>
        <strain evidence="3">MN2024</strain>
        <tissue evidence="3">Gills</tissue>
    </source>
</reference>
<evidence type="ECO:0000313" key="3">
    <source>
        <dbReference type="EMBL" id="KAL3848486.1"/>
    </source>
</evidence>
<dbReference type="Proteomes" id="UP001634394">
    <property type="component" value="Unassembled WGS sequence"/>
</dbReference>
<evidence type="ECO:0000313" key="4">
    <source>
        <dbReference type="Proteomes" id="UP001634394"/>
    </source>
</evidence>
<dbReference type="SUPFAM" id="SSF52058">
    <property type="entry name" value="L domain-like"/>
    <property type="match status" value="1"/>
</dbReference>
<name>A0ABD3UHP9_SINWO</name>
<dbReference type="PRINTS" id="PR00019">
    <property type="entry name" value="LEURICHRPT"/>
</dbReference>